<keyword evidence="3" id="KW-1185">Reference proteome</keyword>
<evidence type="ECO:0000313" key="3">
    <source>
        <dbReference type="Proteomes" id="UP000284706"/>
    </source>
</evidence>
<evidence type="ECO:0000256" key="1">
    <source>
        <dbReference type="SAM" id="MobiDB-lite"/>
    </source>
</evidence>
<comment type="caution">
    <text evidence="2">The sequence shown here is derived from an EMBL/GenBank/DDBJ whole genome shotgun (WGS) entry which is preliminary data.</text>
</comment>
<reference evidence="2 3" key="1">
    <citation type="journal article" date="2018" name="Evol. Lett.">
        <title>Horizontal gene cluster transfer increased hallucinogenic mushroom diversity.</title>
        <authorList>
            <person name="Reynolds H.T."/>
            <person name="Vijayakumar V."/>
            <person name="Gluck-Thaler E."/>
            <person name="Korotkin H.B."/>
            <person name="Matheny P.B."/>
            <person name="Slot J.C."/>
        </authorList>
    </citation>
    <scope>NUCLEOTIDE SEQUENCE [LARGE SCALE GENOMIC DNA]</scope>
    <source>
        <strain evidence="2 3">SRW20</strain>
    </source>
</reference>
<feature type="non-terminal residue" evidence="2">
    <location>
        <position position="1"/>
    </location>
</feature>
<feature type="region of interest" description="Disordered" evidence="1">
    <location>
        <begin position="147"/>
        <end position="178"/>
    </location>
</feature>
<dbReference type="AlphaFoldDB" id="A0A409YRK0"/>
<organism evidence="2 3">
    <name type="scientific">Gymnopilus dilepis</name>
    <dbReference type="NCBI Taxonomy" id="231916"/>
    <lineage>
        <taxon>Eukaryota</taxon>
        <taxon>Fungi</taxon>
        <taxon>Dikarya</taxon>
        <taxon>Basidiomycota</taxon>
        <taxon>Agaricomycotina</taxon>
        <taxon>Agaricomycetes</taxon>
        <taxon>Agaricomycetidae</taxon>
        <taxon>Agaricales</taxon>
        <taxon>Agaricineae</taxon>
        <taxon>Hymenogastraceae</taxon>
        <taxon>Gymnopilus</taxon>
    </lineage>
</organism>
<dbReference type="Proteomes" id="UP000284706">
    <property type="component" value="Unassembled WGS sequence"/>
</dbReference>
<accession>A0A409YRK0</accession>
<proteinExistence type="predicted"/>
<feature type="region of interest" description="Disordered" evidence="1">
    <location>
        <begin position="1"/>
        <end position="46"/>
    </location>
</feature>
<sequence>TPAYTGVLGGVCGSTNHPTPNTPLEKASEPSREPCVGGTPSTNDGEARLHRQTEWAAGRAEVAARDAAIREGDNAPSTSVLAAKLVWGATPARETTTAPKSIVVASDFVQELILLGEADDTFPNTRMREGRLRLAFEAREAAVAVVGSGGRGRRARSTKGCKSSPPHPQVSRKILEQG</sequence>
<gene>
    <name evidence="2" type="ORF">CVT26_009249</name>
</gene>
<dbReference type="EMBL" id="NHYE01000449">
    <property type="protein sequence ID" value="PPR05638.1"/>
    <property type="molecule type" value="Genomic_DNA"/>
</dbReference>
<evidence type="ECO:0000313" key="2">
    <source>
        <dbReference type="EMBL" id="PPR05638.1"/>
    </source>
</evidence>
<protein>
    <submittedName>
        <fullName evidence="2">Uncharacterized protein</fullName>
    </submittedName>
</protein>
<name>A0A409YRK0_9AGAR</name>
<dbReference type="InParanoid" id="A0A409YRK0"/>